<protein>
    <submittedName>
        <fullName evidence="2">Uncharacterized protein</fullName>
    </submittedName>
</protein>
<sequence length="196" mass="23759">MQRYYESDRLSQLSQPTKRSQKYTQNQSLMLMSRLCDNHFDKDIHEKPWISLGIFRYDRMIKYEHSDAGLSYTNVKIKKLRTFQELWEKNEEIHNKSEQHQGFREFREFKDISEEDVIVTIEYCTNCHEHMGSTKHDEARYLTYAQALKNEIIQRFPIVKVILKPLIYDHLDHSIDTMFLQRRLGILSIEFTLRMF</sequence>
<name>A0A8S1QCI9_PARPR</name>
<dbReference type="EMBL" id="CAJJDM010000157">
    <property type="protein sequence ID" value="CAD8112667.1"/>
    <property type="molecule type" value="Genomic_DNA"/>
</dbReference>
<proteinExistence type="predicted"/>
<dbReference type="Proteomes" id="UP000688137">
    <property type="component" value="Unassembled WGS sequence"/>
</dbReference>
<dbReference type="PANTHER" id="PTHR44489">
    <property type="match status" value="1"/>
</dbReference>
<keyword evidence="3" id="KW-1185">Reference proteome</keyword>
<comment type="caution">
    <text evidence="2">The sequence shown here is derived from an EMBL/GenBank/DDBJ whole genome shotgun (WGS) entry which is preliminary data.</text>
</comment>
<reference evidence="2" key="1">
    <citation type="submission" date="2021-01" db="EMBL/GenBank/DDBJ databases">
        <authorList>
            <consortium name="Genoscope - CEA"/>
            <person name="William W."/>
        </authorList>
    </citation>
    <scope>NUCLEOTIDE SEQUENCE</scope>
</reference>
<organism evidence="2 3">
    <name type="scientific">Paramecium primaurelia</name>
    <dbReference type="NCBI Taxonomy" id="5886"/>
    <lineage>
        <taxon>Eukaryota</taxon>
        <taxon>Sar</taxon>
        <taxon>Alveolata</taxon>
        <taxon>Ciliophora</taxon>
        <taxon>Intramacronucleata</taxon>
        <taxon>Oligohymenophorea</taxon>
        <taxon>Peniculida</taxon>
        <taxon>Parameciidae</taxon>
        <taxon>Paramecium</taxon>
    </lineage>
</organism>
<gene>
    <name evidence="2" type="ORF">PPRIM_AZ9-3.1.T1520081</name>
</gene>
<dbReference type="AlphaFoldDB" id="A0A8S1QCI9"/>
<dbReference type="PANTHER" id="PTHR44489:SF11">
    <property type="entry name" value="WD REPEAT DOMAIN 86"/>
    <property type="match status" value="1"/>
</dbReference>
<evidence type="ECO:0000313" key="3">
    <source>
        <dbReference type="Proteomes" id="UP000688137"/>
    </source>
</evidence>
<feature type="compositionally biased region" description="Polar residues" evidence="1">
    <location>
        <begin position="10"/>
        <end position="21"/>
    </location>
</feature>
<dbReference type="InterPro" id="IPR044715">
    <property type="entry name" value="WDR86-like"/>
</dbReference>
<accession>A0A8S1QCI9</accession>
<evidence type="ECO:0000313" key="2">
    <source>
        <dbReference type="EMBL" id="CAD8112667.1"/>
    </source>
</evidence>
<evidence type="ECO:0000256" key="1">
    <source>
        <dbReference type="SAM" id="MobiDB-lite"/>
    </source>
</evidence>
<feature type="region of interest" description="Disordered" evidence="1">
    <location>
        <begin position="1"/>
        <end position="21"/>
    </location>
</feature>